<organism evidence="1 2">
    <name type="scientific">Shimia sagamensis</name>
    <dbReference type="NCBI Taxonomy" id="1566352"/>
    <lineage>
        <taxon>Bacteria</taxon>
        <taxon>Pseudomonadati</taxon>
        <taxon>Pseudomonadota</taxon>
        <taxon>Alphaproteobacteria</taxon>
        <taxon>Rhodobacterales</taxon>
        <taxon>Roseobacteraceae</taxon>
    </lineage>
</organism>
<dbReference type="EMBL" id="FXTY01000009">
    <property type="protein sequence ID" value="SMP33780.1"/>
    <property type="molecule type" value="Genomic_DNA"/>
</dbReference>
<comment type="caution">
    <text evidence="1">The sequence shown here is derived from an EMBL/GenBank/DDBJ whole genome shotgun (WGS) entry which is preliminary data.</text>
</comment>
<evidence type="ECO:0000313" key="2">
    <source>
        <dbReference type="Proteomes" id="UP001157961"/>
    </source>
</evidence>
<protein>
    <submittedName>
        <fullName evidence="1">Uncharacterized protein</fullName>
    </submittedName>
</protein>
<evidence type="ECO:0000313" key="1">
    <source>
        <dbReference type="EMBL" id="SMP33780.1"/>
    </source>
</evidence>
<dbReference type="Proteomes" id="UP001157961">
    <property type="component" value="Unassembled WGS sequence"/>
</dbReference>
<proteinExistence type="predicted"/>
<sequence>MLIPLGCAKREGESFMNLKTLMLVGAAMTLASVGQAQMFIDSGVESGTRGEPIEDVAMLHSCIFETEVPSCQLTSNGFTYYVSWNEPTPSYIVEAMGTLHVNAPLWLRADIVEMGDMSAELAVHAFRHDPSLDPYAEIRANLQGQWVFAADPAYTSTVWGDQVTEEINGDYSSEYTLQLADACEKSNGQGPVMIAYIDPWSEPPCMIIEAVTADKMIMQLAGGDGTLYKYVRP</sequence>
<reference evidence="1 2" key="1">
    <citation type="submission" date="2017-05" db="EMBL/GenBank/DDBJ databases">
        <authorList>
            <person name="Varghese N."/>
            <person name="Submissions S."/>
        </authorList>
    </citation>
    <scope>NUCLEOTIDE SEQUENCE [LARGE SCALE GENOMIC DNA]</scope>
    <source>
        <strain evidence="1 2">DSM 29734</strain>
    </source>
</reference>
<accession>A0ABY1PJF2</accession>
<name>A0ABY1PJF2_9RHOB</name>
<keyword evidence="2" id="KW-1185">Reference proteome</keyword>
<gene>
    <name evidence="1" type="ORF">SAMN06265373_109132</name>
</gene>